<dbReference type="InterPro" id="IPR052441">
    <property type="entry name" value="Armadillo-Ser/Thr_Kinase"/>
</dbReference>
<comment type="caution">
    <text evidence="3">The sequence shown here is derived from an EMBL/GenBank/DDBJ whole genome shotgun (WGS) entry which is preliminary data.</text>
</comment>
<evidence type="ECO:0000313" key="3">
    <source>
        <dbReference type="EMBL" id="KAG6466954.1"/>
    </source>
</evidence>
<dbReference type="PANTHER" id="PTHR46618:SF1">
    <property type="entry name" value="ARMADILLO REPEAT-CONTAINING PROTEIN 3"/>
    <property type="match status" value="1"/>
</dbReference>
<evidence type="ECO:0000256" key="1">
    <source>
        <dbReference type="ARBA" id="ARBA00022737"/>
    </source>
</evidence>
<dbReference type="SUPFAM" id="SSF48371">
    <property type="entry name" value="ARM repeat"/>
    <property type="match status" value="1"/>
</dbReference>
<feature type="compositionally biased region" description="Basic and acidic residues" evidence="2">
    <location>
        <begin position="325"/>
        <end position="336"/>
    </location>
</feature>
<reference evidence="3 4" key="1">
    <citation type="submission" date="2020-08" db="EMBL/GenBank/DDBJ databases">
        <title>Plant Genome Project.</title>
        <authorList>
            <person name="Zhang R.-G."/>
        </authorList>
    </citation>
    <scope>NUCLEOTIDE SEQUENCE [LARGE SCALE GENOMIC DNA]</scope>
    <source>
        <tissue evidence="3">Rhizome</tissue>
    </source>
</reference>
<feature type="compositionally biased region" description="Polar residues" evidence="2">
    <location>
        <begin position="23"/>
        <end position="42"/>
    </location>
</feature>
<feature type="region of interest" description="Disordered" evidence="2">
    <location>
        <begin position="321"/>
        <end position="359"/>
    </location>
</feature>
<feature type="compositionally biased region" description="Polar residues" evidence="2">
    <location>
        <begin position="91"/>
        <end position="100"/>
    </location>
</feature>
<accession>A0A8J5CQD2</accession>
<protein>
    <submittedName>
        <fullName evidence="3">Uncharacterized protein</fullName>
    </submittedName>
</protein>
<gene>
    <name evidence="3" type="ORF">ZIOFF_075272</name>
</gene>
<feature type="region of interest" description="Disordered" evidence="2">
    <location>
        <begin position="76"/>
        <end position="101"/>
    </location>
</feature>
<evidence type="ECO:0000313" key="4">
    <source>
        <dbReference type="Proteomes" id="UP000734854"/>
    </source>
</evidence>
<dbReference type="AlphaFoldDB" id="A0A8J5CQD2"/>
<feature type="region of interest" description="Disordered" evidence="2">
    <location>
        <begin position="1"/>
        <end position="44"/>
    </location>
</feature>
<proteinExistence type="predicted"/>
<dbReference type="EMBL" id="JACMSC010000104">
    <property type="protein sequence ID" value="KAG6466954.1"/>
    <property type="molecule type" value="Genomic_DNA"/>
</dbReference>
<dbReference type="InterPro" id="IPR016024">
    <property type="entry name" value="ARM-type_fold"/>
</dbReference>
<organism evidence="3 4">
    <name type="scientific">Zingiber officinale</name>
    <name type="common">Ginger</name>
    <name type="synonym">Amomum zingiber</name>
    <dbReference type="NCBI Taxonomy" id="94328"/>
    <lineage>
        <taxon>Eukaryota</taxon>
        <taxon>Viridiplantae</taxon>
        <taxon>Streptophyta</taxon>
        <taxon>Embryophyta</taxon>
        <taxon>Tracheophyta</taxon>
        <taxon>Spermatophyta</taxon>
        <taxon>Magnoliopsida</taxon>
        <taxon>Liliopsida</taxon>
        <taxon>Zingiberales</taxon>
        <taxon>Zingiberaceae</taxon>
        <taxon>Zingiber</taxon>
    </lineage>
</organism>
<keyword evidence="1" id="KW-0677">Repeat</keyword>
<feature type="compositionally biased region" description="Basic and acidic residues" evidence="2">
    <location>
        <begin position="11"/>
        <end position="20"/>
    </location>
</feature>
<name>A0A8J5CQD2_ZINOF</name>
<dbReference type="PANTHER" id="PTHR46618">
    <property type="entry name" value="ARMADILLO REPEAT-CONTAINING PROTEIN 3"/>
    <property type="match status" value="1"/>
</dbReference>
<sequence length="359" mass="40871">MQGESPISDIGHTDTSKLEHPFSSGSLEKTQNQVSHSQQTDRTQLDKQYFGDGDKIYPNHAILEASKENEHYIWDHEPSRGDANFPRHHGTSSTNSSSIDKAQKHNLRKQIRPLLGFLEKGPPSQHVSRQLNYVRHISRQERQENILPLLYASNEKRTTILKCINNLSMDPNCLESLQRADAIKYLIPNLELSKDLVSRIHSEVLNALFNLCKINKKEAGTSSRKWNYSTLDEFYHFRFTTQTICIASARYRSCFSKLKMKVEQALLKKESIQKLVKYFQNCLEQYIRAHFGAFSEDNYAKRTESNKECCSHGELGGRCSSLGADSDKSSSVERTGRSNNKHQSVAAAQDSADHLHTVP</sequence>
<dbReference type="Proteomes" id="UP000734854">
    <property type="component" value="Unassembled WGS sequence"/>
</dbReference>
<evidence type="ECO:0000256" key="2">
    <source>
        <dbReference type="SAM" id="MobiDB-lite"/>
    </source>
</evidence>
<keyword evidence="4" id="KW-1185">Reference proteome</keyword>